<keyword evidence="7" id="KW-0067">ATP-binding</keyword>
<dbReference type="Proteomes" id="UP000185736">
    <property type="component" value="Unassembled WGS sequence"/>
</dbReference>
<reference evidence="11 12" key="1">
    <citation type="submission" date="2016-12" db="EMBL/GenBank/DDBJ databases">
        <title>Genomic comparison of strains in the 'Actinomyces naeslundii' group.</title>
        <authorList>
            <person name="Mughal S.R."/>
            <person name="Do T."/>
            <person name="Gilbert S.C."/>
            <person name="Witherden E.A."/>
            <person name="Didelot X."/>
            <person name="Beighton D."/>
        </authorList>
    </citation>
    <scope>NUCLEOTIDE SEQUENCE [LARGE SCALE GENOMIC DNA]</scope>
    <source>
        <strain evidence="10 12">R21091</strain>
        <strain evidence="9 11">S64C</strain>
    </source>
</reference>
<protein>
    <recommendedName>
        <fullName evidence="3">Glucokinase</fullName>
        <ecNumber evidence="2">2.7.1.2</ecNumber>
    </recommendedName>
    <alternativeName>
        <fullName evidence="8">Glucose kinase</fullName>
    </alternativeName>
</protein>
<evidence type="ECO:0000313" key="9">
    <source>
        <dbReference type="EMBL" id="OLL14655.1"/>
    </source>
</evidence>
<evidence type="ECO:0000256" key="3">
    <source>
        <dbReference type="ARBA" id="ARBA00014701"/>
    </source>
</evidence>
<evidence type="ECO:0000256" key="7">
    <source>
        <dbReference type="ARBA" id="ARBA00022840"/>
    </source>
</evidence>
<dbReference type="EMBL" id="MSGO01000032">
    <property type="protein sequence ID" value="OLL14655.1"/>
    <property type="molecule type" value="Genomic_DNA"/>
</dbReference>
<evidence type="ECO:0000313" key="11">
    <source>
        <dbReference type="Proteomes" id="UP000185736"/>
    </source>
</evidence>
<dbReference type="SUPFAM" id="SSF53067">
    <property type="entry name" value="Actin-like ATPase domain"/>
    <property type="match status" value="1"/>
</dbReference>
<keyword evidence="5" id="KW-0547">Nucleotide-binding</keyword>
<dbReference type="EMBL" id="MSKK01000016">
    <property type="protein sequence ID" value="OLO47167.1"/>
    <property type="molecule type" value="Genomic_DNA"/>
</dbReference>
<sequence>MALSIGVDVGGTKIAAGVVDDDGKVLQTIRRDSPAFSRQAIIDTITTVVRRLREDFPDVATAGIGAAGFVSSDRNTMAHGTNLDWTGMRIGDVVSEGVGLPVVVENDANAFGWAEARFGAARGKRNALIVAIGTGVGGAIIVDGHLLRGAAGFGGEIGHINVVPGGRPCGCGLRGCLERYSAGTALGVNAWELAQFRPGYAARIIELSGGNPEHISGKAVTAAAREGDPAALECYEQLTHWLGVGLADMCALLDPEVVVVAGGLAEAGDILLAPARKAFAENLTAAPHRPAIPVVLAEGGQEAGLVGAADLARQP</sequence>
<keyword evidence="6 9" id="KW-0418">Kinase</keyword>
<dbReference type="RefSeq" id="WP_075249323.1">
    <property type="nucleotide sequence ID" value="NZ_MSGO01000032.1"/>
</dbReference>
<comment type="caution">
    <text evidence="9">The sequence shown here is derived from an EMBL/GenBank/DDBJ whole genome shotgun (WGS) entry which is preliminary data.</text>
</comment>
<evidence type="ECO:0000256" key="2">
    <source>
        <dbReference type="ARBA" id="ARBA00012323"/>
    </source>
</evidence>
<dbReference type="GO" id="GO:0005737">
    <property type="term" value="C:cytoplasm"/>
    <property type="evidence" value="ECO:0007669"/>
    <property type="project" value="InterPro"/>
</dbReference>
<dbReference type="Gene3D" id="3.30.420.40">
    <property type="match status" value="2"/>
</dbReference>
<accession>A0A1Q8I0M4</accession>
<comment type="similarity">
    <text evidence="1">Belongs to the ROK (NagC/XylR) family.</text>
</comment>
<evidence type="ECO:0000256" key="4">
    <source>
        <dbReference type="ARBA" id="ARBA00022679"/>
    </source>
</evidence>
<evidence type="ECO:0000256" key="5">
    <source>
        <dbReference type="ARBA" id="ARBA00022741"/>
    </source>
</evidence>
<dbReference type="NCBIfam" id="TIGR00744">
    <property type="entry name" value="ROK_glcA_fam"/>
    <property type="match status" value="1"/>
</dbReference>
<evidence type="ECO:0000256" key="1">
    <source>
        <dbReference type="ARBA" id="ARBA00006479"/>
    </source>
</evidence>
<dbReference type="PANTHER" id="PTHR18964">
    <property type="entry name" value="ROK (REPRESSOR, ORF, KINASE) FAMILY"/>
    <property type="match status" value="1"/>
</dbReference>
<dbReference type="AlphaFoldDB" id="A0A1Q8I0M4"/>
<dbReference type="Pfam" id="PF00480">
    <property type="entry name" value="ROK"/>
    <property type="match status" value="1"/>
</dbReference>
<organism evidence="9 11">
    <name type="scientific">Actinomyces oris</name>
    <dbReference type="NCBI Taxonomy" id="544580"/>
    <lineage>
        <taxon>Bacteria</taxon>
        <taxon>Bacillati</taxon>
        <taxon>Actinomycetota</taxon>
        <taxon>Actinomycetes</taxon>
        <taxon>Actinomycetales</taxon>
        <taxon>Actinomycetaceae</taxon>
        <taxon>Actinomyces</taxon>
    </lineage>
</organism>
<dbReference type="InterPro" id="IPR049874">
    <property type="entry name" value="ROK_cs"/>
</dbReference>
<proteinExistence type="inferred from homology"/>
<dbReference type="PANTHER" id="PTHR18964:SF173">
    <property type="entry name" value="GLUCOKINASE"/>
    <property type="match status" value="1"/>
</dbReference>
<evidence type="ECO:0000313" key="12">
    <source>
        <dbReference type="Proteomes" id="UP000186471"/>
    </source>
</evidence>
<dbReference type="GO" id="GO:0004340">
    <property type="term" value="F:glucokinase activity"/>
    <property type="evidence" value="ECO:0007669"/>
    <property type="project" value="UniProtKB-EC"/>
</dbReference>
<dbReference type="InterPro" id="IPR000600">
    <property type="entry name" value="ROK"/>
</dbReference>
<keyword evidence="4" id="KW-0808">Transferase</keyword>
<gene>
    <name evidence="10" type="ORF">BKH31_05015</name>
    <name evidence="9" type="ORF">BKH32_07295</name>
</gene>
<dbReference type="OrthoDB" id="9810372at2"/>
<dbReference type="InterPro" id="IPR043129">
    <property type="entry name" value="ATPase_NBD"/>
</dbReference>
<evidence type="ECO:0000313" key="10">
    <source>
        <dbReference type="EMBL" id="OLO47167.1"/>
    </source>
</evidence>
<dbReference type="GO" id="GO:0006096">
    <property type="term" value="P:glycolytic process"/>
    <property type="evidence" value="ECO:0007669"/>
    <property type="project" value="InterPro"/>
</dbReference>
<dbReference type="Proteomes" id="UP000186471">
    <property type="component" value="Unassembled WGS sequence"/>
</dbReference>
<dbReference type="PROSITE" id="PS01125">
    <property type="entry name" value="ROK"/>
    <property type="match status" value="1"/>
</dbReference>
<dbReference type="GO" id="GO:0005524">
    <property type="term" value="F:ATP binding"/>
    <property type="evidence" value="ECO:0007669"/>
    <property type="project" value="UniProtKB-KW"/>
</dbReference>
<evidence type="ECO:0000256" key="8">
    <source>
        <dbReference type="ARBA" id="ARBA00032386"/>
    </source>
</evidence>
<dbReference type="InterPro" id="IPR004654">
    <property type="entry name" value="ROK_glcA"/>
</dbReference>
<name>A0A1Q8I0M4_9ACTO</name>
<evidence type="ECO:0000256" key="6">
    <source>
        <dbReference type="ARBA" id="ARBA00022777"/>
    </source>
</evidence>
<dbReference type="EC" id="2.7.1.2" evidence="2"/>